<proteinExistence type="predicted"/>
<sequence length="95" mass="11050">MLEIKKGTKSFYIGDSEEKPLAEMTYVLSDDHLIIIDRTYVSEELNGQGIGKLLLKELVDWARKENKKINPICPYAKAQMEKNPEYHDMIYRATK</sequence>
<evidence type="ECO:0000313" key="4">
    <source>
        <dbReference type="Proteomes" id="UP000553059"/>
    </source>
</evidence>
<dbReference type="PANTHER" id="PTHR31435">
    <property type="entry name" value="PROTEIN NATD1"/>
    <property type="match status" value="1"/>
</dbReference>
<feature type="domain" description="N-acetyltransferase" evidence="2">
    <location>
        <begin position="3"/>
        <end position="91"/>
    </location>
</feature>
<protein>
    <submittedName>
        <fullName evidence="3">N-acetyltransferase</fullName>
    </submittedName>
</protein>
<dbReference type="InterPro" id="IPR045057">
    <property type="entry name" value="Gcn5-rel_NAT"/>
</dbReference>
<dbReference type="PROSITE" id="PS51729">
    <property type="entry name" value="GNAT_YJDJ"/>
    <property type="match status" value="1"/>
</dbReference>
<dbReference type="EMBL" id="DUTF01000349">
    <property type="protein sequence ID" value="HHY28284.1"/>
    <property type="molecule type" value="Genomic_DNA"/>
</dbReference>
<dbReference type="PANTHER" id="PTHR31435:SF10">
    <property type="entry name" value="BSR4717 PROTEIN"/>
    <property type="match status" value="1"/>
</dbReference>
<organism evidence="3 4">
    <name type="scientific">Desulfitobacterium dehalogenans</name>
    <dbReference type="NCBI Taxonomy" id="36854"/>
    <lineage>
        <taxon>Bacteria</taxon>
        <taxon>Bacillati</taxon>
        <taxon>Bacillota</taxon>
        <taxon>Clostridia</taxon>
        <taxon>Eubacteriales</taxon>
        <taxon>Desulfitobacteriaceae</taxon>
        <taxon>Desulfitobacterium</taxon>
    </lineage>
</organism>
<reference evidence="3 4" key="1">
    <citation type="journal article" date="2020" name="Biotechnol. Biofuels">
        <title>New insights from the biogas microbiome by comprehensive genome-resolved metagenomics of nearly 1600 species originating from multiple anaerobic digesters.</title>
        <authorList>
            <person name="Campanaro S."/>
            <person name="Treu L."/>
            <person name="Rodriguez-R L.M."/>
            <person name="Kovalovszki A."/>
            <person name="Ziels R.M."/>
            <person name="Maus I."/>
            <person name="Zhu X."/>
            <person name="Kougias P.G."/>
            <person name="Basile A."/>
            <person name="Luo G."/>
            <person name="Schluter A."/>
            <person name="Konstantinidis K.T."/>
            <person name="Angelidaki I."/>
        </authorList>
    </citation>
    <scope>NUCLEOTIDE SEQUENCE [LARGE SCALE GENOMIC DNA]</scope>
    <source>
        <strain evidence="3">AS05jafATM_4</strain>
    </source>
</reference>
<dbReference type="InterPro" id="IPR031165">
    <property type="entry name" value="GNAT_YJDJ"/>
</dbReference>
<dbReference type="Proteomes" id="UP000553059">
    <property type="component" value="Unassembled WGS sequence"/>
</dbReference>
<dbReference type="GO" id="GO:0016747">
    <property type="term" value="F:acyltransferase activity, transferring groups other than amino-acyl groups"/>
    <property type="evidence" value="ECO:0007669"/>
    <property type="project" value="InterPro"/>
</dbReference>
<dbReference type="InterPro" id="IPR000182">
    <property type="entry name" value="GNAT_dom"/>
</dbReference>
<evidence type="ECO:0000313" key="3">
    <source>
        <dbReference type="EMBL" id="HHY28284.1"/>
    </source>
</evidence>
<gene>
    <name evidence="3" type="ORF">GX523_16395</name>
</gene>
<dbReference type="Pfam" id="PF14542">
    <property type="entry name" value="Acetyltransf_CG"/>
    <property type="match status" value="1"/>
</dbReference>
<dbReference type="SUPFAM" id="SSF55729">
    <property type="entry name" value="Acyl-CoA N-acyltransferases (Nat)"/>
    <property type="match status" value="1"/>
</dbReference>
<accession>A0A7C6Z6I3</accession>
<dbReference type="CDD" id="cd04301">
    <property type="entry name" value="NAT_SF"/>
    <property type="match status" value="1"/>
</dbReference>
<name>A0A7C6Z6I3_9FIRM</name>
<dbReference type="AlphaFoldDB" id="A0A7C6Z6I3"/>
<feature type="domain" description="N-acetyltransferase" evidence="1">
    <location>
        <begin position="1"/>
        <end position="94"/>
    </location>
</feature>
<comment type="caution">
    <text evidence="3">The sequence shown here is derived from an EMBL/GenBank/DDBJ whole genome shotgun (WGS) entry which is preliminary data.</text>
</comment>
<evidence type="ECO:0000259" key="1">
    <source>
        <dbReference type="PROSITE" id="PS51186"/>
    </source>
</evidence>
<keyword evidence="3" id="KW-0808">Transferase</keyword>
<dbReference type="Gene3D" id="3.40.630.30">
    <property type="match status" value="1"/>
</dbReference>
<evidence type="ECO:0000259" key="2">
    <source>
        <dbReference type="PROSITE" id="PS51729"/>
    </source>
</evidence>
<dbReference type="InterPro" id="IPR016181">
    <property type="entry name" value="Acyl_CoA_acyltransferase"/>
</dbReference>
<dbReference type="PROSITE" id="PS51186">
    <property type="entry name" value="GNAT"/>
    <property type="match status" value="1"/>
</dbReference>